<feature type="compositionally biased region" description="Polar residues" evidence="2">
    <location>
        <begin position="59"/>
        <end position="68"/>
    </location>
</feature>
<dbReference type="AlphaFoldDB" id="A0A914DQ52"/>
<dbReference type="WBParaSite" id="ACRNAN_scaffold31863.g11022.t1">
    <property type="protein sequence ID" value="ACRNAN_scaffold31863.g11022.t1"/>
    <property type="gene ID" value="ACRNAN_scaffold31863.g11022"/>
</dbReference>
<dbReference type="Gene3D" id="6.10.250.1650">
    <property type="match status" value="1"/>
</dbReference>
<sequence>FKKHRVSDEQRRLREQQISELEAALRLEEAKLAMLKKIRQCQQQNAKIVKTENAKPLTTPNVVQNTAGNAYKPTIATPP</sequence>
<keyword evidence="4" id="KW-1185">Reference proteome</keyword>
<name>A0A914DQ52_9BILA</name>
<feature type="domain" description="Transcriptional repressor p66 coiled-coil MBD2-interaction" evidence="3">
    <location>
        <begin position="13"/>
        <end position="51"/>
    </location>
</feature>
<evidence type="ECO:0000313" key="5">
    <source>
        <dbReference type="WBParaSite" id="ACRNAN_scaffold31863.g11022.t1"/>
    </source>
</evidence>
<dbReference type="Pfam" id="PF16563">
    <property type="entry name" value="P66_CC"/>
    <property type="match status" value="1"/>
</dbReference>
<evidence type="ECO:0000256" key="1">
    <source>
        <dbReference type="SAM" id="Coils"/>
    </source>
</evidence>
<proteinExistence type="predicted"/>
<feature type="coiled-coil region" evidence="1">
    <location>
        <begin position="11"/>
        <end position="38"/>
    </location>
</feature>
<organism evidence="4 5">
    <name type="scientific">Acrobeloides nanus</name>
    <dbReference type="NCBI Taxonomy" id="290746"/>
    <lineage>
        <taxon>Eukaryota</taxon>
        <taxon>Metazoa</taxon>
        <taxon>Ecdysozoa</taxon>
        <taxon>Nematoda</taxon>
        <taxon>Chromadorea</taxon>
        <taxon>Rhabditida</taxon>
        <taxon>Tylenchina</taxon>
        <taxon>Cephalobomorpha</taxon>
        <taxon>Cephaloboidea</taxon>
        <taxon>Cephalobidae</taxon>
        <taxon>Acrobeloides</taxon>
    </lineage>
</organism>
<evidence type="ECO:0000259" key="3">
    <source>
        <dbReference type="Pfam" id="PF16563"/>
    </source>
</evidence>
<evidence type="ECO:0000256" key="2">
    <source>
        <dbReference type="SAM" id="MobiDB-lite"/>
    </source>
</evidence>
<reference evidence="5" key="1">
    <citation type="submission" date="2022-11" db="UniProtKB">
        <authorList>
            <consortium name="WormBaseParasite"/>
        </authorList>
    </citation>
    <scope>IDENTIFICATION</scope>
</reference>
<feature type="region of interest" description="Disordered" evidence="2">
    <location>
        <begin position="59"/>
        <end position="79"/>
    </location>
</feature>
<accession>A0A914DQ52</accession>
<dbReference type="Proteomes" id="UP000887540">
    <property type="component" value="Unplaced"/>
</dbReference>
<evidence type="ECO:0000313" key="4">
    <source>
        <dbReference type="Proteomes" id="UP000887540"/>
    </source>
</evidence>
<dbReference type="InterPro" id="IPR032346">
    <property type="entry name" value="P66_CC"/>
</dbReference>
<protein>
    <submittedName>
        <fullName evidence="5">Transcriptional repressor p66 coiled-coil MBD2-interaction domain-containing protein</fullName>
    </submittedName>
</protein>
<keyword evidence="1" id="KW-0175">Coiled coil</keyword>